<proteinExistence type="predicted"/>
<dbReference type="Proteomes" id="UP000070138">
    <property type="component" value="Unassembled WGS sequence"/>
</dbReference>
<keyword evidence="3" id="KW-1185">Reference proteome</keyword>
<dbReference type="STRING" id="1548749.LS48_00575"/>
<evidence type="ECO:0000256" key="1">
    <source>
        <dbReference type="SAM" id="SignalP"/>
    </source>
</evidence>
<dbReference type="RefSeq" id="WP_062618924.1">
    <property type="nucleotide sequence ID" value="NZ_JRWG01000001.1"/>
</dbReference>
<protein>
    <submittedName>
        <fullName evidence="2">Uncharacterized protein</fullName>
    </submittedName>
</protein>
<keyword evidence="1" id="KW-0732">Signal</keyword>
<reference evidence="3" key="1">
    <citation type="submission" date="2014-10" db="EMBL/GenBank/DDBJ databases">
        <title>Genome sequencing of Vitellibacter sp. D-24.</title>
        <authorList>
            <person name="Thevarajoo S."/>
            <person name="Selvaratnam C."/>
            <person name="Goh K.M."/>
            <person name="Chong C.S."/>
        </authorList>
    </citation>
    <scope>NUCLEOTIDE SEQUENCE [LARGE SCALE GENOMIC DNA]</scope>
    <source>
        <strain evidence="3">D-24</strain>
    </source>
</reference>
<reference evidence="2 3" key="2">
    <citation type="journal article" date="2016" name="Int. J. Syst. Evol. Microbiol.">
        <title>Vitellibacter aquimaris sp. nov., a marine bacterium isolated from seawater.</title>
        <authorList>
            <person name="Thevarajoo S."/>
            <person name="Selvaratnam C."/>
            <person name="Goh K.M."/>
            <person name="Hong K.W."/>
            <person name="Chan X.Y."/>
            <person name="Chan K.G."/>
            <person name="Chong C.S."/>
        </authorList>
    </citation>
    <scope>NUCLEOTIDE SEQUENCE [LARGE SCALE GENOMIC DNA]</scope>
    <source>
        <strain evidence="2 3">D-24</strain>
    </source>
</reference>
<gene>
    <name evidence="2" type="ORF">LS48_00575</name>
</gene>
<dbReference type="OrthoDB" id="1443935at2"/>
<dbReference type="AlphaFoldDB" id="A0A137RLD9"/>
<feature type="chain" id="PRO_5007479874" evidence="1">
    <location>
        <begin position="18"/>
        <end position="149"/>
    </location>
</feature>
<accession>A0A137RLD9</accession>
<feature type="signal peptide" evidence="1">
    <location>
        <begin position="1"/>
        <end position="17"/>
    </location>
</feature>
<sequence>MKKLLLLLLFLPLIASAQLDFESNKYKLDFVKLPEIESLLTTPLPLDSGFSKKISNKLPSFKMDKNNYREPVSMYDAMAASENYVKSDIKISLDPKEYGVYGNRSYNPDGSTKVKNIAYKDASRGFLFADSCPPYGVCPRCAPYRINGY</sequence>
<dbReference type="EMBL" id="JRWG01000001">
    <property type="protein sequence ID" value="KXO01010.1"/>
    <property type="molecule type" value="Genomic_DNA"/>
</dbReference>
<name>A0A137RLD9_9FLAO</name>
<evidence type="ECO:0000313" key="3">
    <source>
        <dbReference type="Proteomes" id="UP000070138"/>
    </source>
</evidence>
<comment type="caution">
    <text evidence="2">The sequence shown here is derived from an EMBL/GenBank/DDBJ whole genome shotgun (WGS) entry which is preliminary data.</text>
</comment>
<evidence type="ECO:0000313" key="2">
    <source>
        <dbReference type="EMBL" id="KXO01010.1"/>
    </source>
</evidence>
<organism evidence="2 3">
    <name type="scientific">Aequorivita aquimaris</name>
    <dbReference type="NCBI Taxonomy" id="1548749"/>
    <lineage>
        <taxon>Bacteria</taxon>
        <taxon>Pseudomonadati</taxon>
        <taxon>Bacteroidota</taxon>
        <taxon>Flavobacteriia</taxon>
        <taxon>Flavobacteriales</taxon>
        <taxon>Flavobacteriaceae</taxon>
        <taxon>Aequorivita</taxon>
    </lineage>
</organism>